<organism evidence="3 4">
    <name type="scientific">Thiothrix lacustris</name>
    <dbReference type="NCBI Taxonomy" id="525917"/>
    <lineage>
        <taxon>Bacteria</taxon>
        <taxon>Pseudomonadati</taxon>
        <taxon>Pseudomonadota</taxon>
        <taxon>Gammaproteobacteria</taxon>
        <taxon>Thiotrichales</taxon>
        <taxon>Thiotrichaceae</taxon>
        <taxon>Thiothrix</taxon>
    </lineage>
</organism>
<dbReference type="Gene3D" id="3.90.190.10">
    <property type="entry name" value="Protein tyrosine phosphatase superfamily"/>
    <property type="match status" value="1"/>
</dbReference>
<sequence length="456" mass="51883">MHYDFDPALDALATHKERWVWMVFLGILFFLLYGAANQYAHLTAPHPSWFMAWEQQIPFIPWFIVPYMSSDILFCIAFLLPQTRGELRLLAARVTLIILISVAIFMLLPLQFAFQKPDTSTFSGLFGLLQADLPYNQLPSLHISFAIVLWASMRKQLRSVVVKYAVAIWFWLIAVSTLVVYQHHFVDIPGGVAMGLLAVYSVRPQRPQWLMSGFMTPRHLKMAGYFLLGAVLCLLLAFQFPSLVWVLLWPMVSLLAVSFVYAFGLNHVLAGNNAQASVWQWLLFAPYFIGTYLSWHYYRHKLPLMIHVQDAIYVGRHPTGNEYAALRSQGIGYVLNLAPEHQINQGKLPQTRLAFLDMTIPAPELLQRAVDAMEAHKSQGVYVHCALGLSRSVLVISAWLLSQGYTLAQVNAQMREVQPKSVQSPYMQIALECYLRVYGASFKLSSLKLKLRKSDQ</sequence>
<dbReference type="InterPro" id="IPR020422">
    <property type="entry name" value="TYR_PHOSPHATASE_DUAL_dom"/>
</dbReference>
<comment type="caution">
    <text evidence="3">The sequence shown here is derived from an EMBL/GenBank/DDBJ whole genome shotgun (WGS) entry which is preliminary data.</text>
</comment>
<dbReference type="InterPro" id="IPR000326">
    <property type="entry name" value="PAP2/HPO"/>
</dbReference>
<keyword evidence="1" id="KW-0812">Transmembrane</keyword>
<feature type="transmembrane region" description="Helical" evidence="1">
    <location>
        <begin position="59"/>
        <end position="80"/>
    </location>
</feature>
<keyword evidence="1" id="KW-0472">Membrane</keyword>
<dbReference type="InterPro" id="IPR000387">
    <property type="entry name" value="Tyr_Pase_dom"/>
</dbReference>
<dbReference type="InterPro" id="IPR000340">
    <property type="entry name" value="Dual-sp_phosphatase_cat-dom"/>
</dbReference>
<keyword evidence="1" id="KW-1133">Transmembrane helix</keyword>
<dbReference type="EMBL" id="MTEJ01000359">
    <property type="protein sequence ID" value="OQX04100.1"/>
    <property type="molecule type" value="Genomic_DNA"/>
</dbReference>
<feature type="transmembrane region" description="Helical" evidence="1">
    <location>
        <begin position="134"/>
        <end position="153"/>
    </location>
</feature>
<dbReference type="InterPro" id="IPR029021">
    <property type="entry name" value="Prot-tyrosine_phosphatase-like"/>
</dbReference>
<dbReference type="PANTHER" id="PTHR47216:SF4">
    <property type="entry name" value="OS01G0859400 PROTEIN"/>
    <property type="match status" value="1"/>
</dbReference>
<dbReference type="SUPFAM" id="SSF52799">
    <property type="entry name" value="(Phosphotyrosine protein) phosphatases II"/>
    <property type="match status" value="1"/>
</dbReference>
<evidence type="ECO:0000259" key="2">
    <source>
        <dbReference type="PROSITE" id="PS50056"/>
    </source>
</evidence>
<evidence type="ECO:0000256" key="1">
    <source>
        <dbReference type="SAM" id="Phobius"/>
    </source>
</evidence>
<protein>
    <recommendedName>
        <fullName evidence="2">Tyrosine specific protein phosphatases domain-containing protein</fullName>
    </recommendedName>
</protein>
<feature type="transmembrane region" description="Helical" evidence="1">
    <location>
        <begin position="92"/>
        <end position="114"/>
    </location>
</feature>
<feature type="transmembrane region" description="Helical" evidence="1">
    <location>
        <begin position="222"/>
        <end position="240"/>
    </location>
</feature>
<feature type="transmembrane region" description="Helical" evidence="1">
    <location>
        <begin position="160"/>
        <end position="179"/>
    </location>
</feature>
<feature type="domain" description="Tyrosine specific protein phosphatases" evidence="2">
    <location>
        <begin position="363"/>
        <end position="429"/>
    </location>
</feature>
<feature type="transmembrane region" description="Helical" evidence="1">
    <location>
        <begin position="246"/>
        <end position="266"/>
    </location>
</feature>
<evidence type="ECO:0000313" key="4">
    <source>
        <dbReference type="Proteomes" id="UP000192491"/>
    </source>
</evidence>
<dbReference type="Proteomes" id="UP000192491">
    <property type="component" value="Unassembled WGS sequence"/>
</dbReference>
<dbReference type="PROSITE" id="PS50056">
    <property type="entry name" value="TYR_PHOSPHATASE_2"/>
    <property type="match status" value="1"/>
</dbReference>
<dbReference type="PANTHER" id="PTHR47216">
    <property type="match status" value="1"/>
</dbReference>
<proteinExistence type="predicted"/>
<feature type="transmembrane region" description="Helical" evidence="1">
    <location>
        <begin position="185"/>
        <end position="202"/>
    </location>
</feature>
<evidence type="ECO:0000313" key="3">
    <source>
        <dbReference type="EMBL" id="OQX04100.1"/>
    </source>
</evidence>
<dbReference type="Pfam" id="PF01569">
    <property type="entry name" value="PAP2"/>
    <property type="match status" value="1"/>
</dbReference>
<feature type="transmembrane region" description="Helical" evidence="1">
    <location>
        <begin position="278"/>
        <end position="298"/>
    </location>
</feature>
<dbReference type="Pfam" id="PF00782">
    <property type="entry name" value="DSPc"/>
    <property type="match status" value="1"/>
</dbReference>
<gene>
    <name evidence="3" type="ORF">BWK73_37325</name>
</gene>
<reference evidence="3 4" key="1">
    <citation type="submission" date="2017-01" db="EMBL/GenBank/DDBJ databases">
        <title>Novel large sulfur bacteria in the metagenomes of groundwater-fed chemosynthetic microbial mats in the Lake Huron basin.</title>
        <authorList>
            <person name="Sharrar A.M."/>
            <person name="Flood B.E."/>
            <person name="Bailey J.V."/>
            <person name="Jones D.S."/>
            <person name="Biddanda B."/>
            <person name="Ruberg S.A."/>
            <person name="Marcus D.N."/>
            <person name="Dick G.J."/>
        </authorList>
    </citation>
    <scope>NUCLEOTIDE SEQUENCE [LARGE SCALE GENOMIC DNA]</scope>
    <source>
        <strain evidence="3">A8</strain>
    </source>
</reference>
<dbReference type="SMART" id="SM00195">
    <property type="entry name" value="DSPc"/>
    <property type="match status" value="1"/>
</dbReference>
<feature type="transmembrane region" description="Helical" evidence="1">
    <location>
        <begin position="19"/>
        <end position="39"/>
    </location>
</feature>
<dbReference type="AlphaFoldDB" id="A0A1Y1QFD2"/>
<name>A0A1Y1QFD2_9GAMM</name>
<accession>A0A1Y1QFD2</accession>